<organism evidence="2 3">
    <name type="scientific">Streptomyces graminearus</name>
    <dbReference type="NCBI Taxonomy" id="284030"/>
    <lineage>
        <taxon>Bacteria</taxon>
        <taxon>Bacillati</taxon>
        <taxon>Actinomycetota</taxon>
        <taxon>Actinomycetes</taxon>
        <taxon>Kitasatosporales</taxon>
        <taxon>Streptomycetaceae</taxon>
        <taxon>Streptomyces</taxon>
    </lineage>
</organism>
<dbReference type="SUPFAM" id="SSF53448">
    <property type="entry name" value="Nucleotide-diphospho-sugar transferases"/>
    <property type="match status" value="1"/>
</dbReference>
<evidence type="ECO:0000313" key="2">
    <source>
        <dbReference type="EMBL" id="GAA2494386.1"/>
    </source>
</evidence>
<dbReference type="Proteomes" id="UP001501721">
    <property type="component" value="Unassembled WGS sequence"/>
</dbReference>
<sequence>MAGCELIDPMGVHVVADHAVTHLRRAYGQREPHVSLTSDDYLHVSSYSVAVLEWTVIPDLARRCAVPLVSVVMPVYNSAATLGAAVRSVLTQTHSDLELLVTDDQSSDGSMDLLREFAEQDERVLPEPAPERGGAGRARNLAIQRARGDYIAFLDSDDMWLPEKTEKQLAFAADGDAPLTFTSYYKMDADYDGESTDWVPNGRVIRAREHVDYRAMLRRDYIGALTAMYDRNVLGMRLMPEMRKRQDYALWLSIMRHGADARGLAEPLAVYRAHQAGSLSSNKLSLVQYNWALYREHEHLSVPRATVALTGAVWQSLRNSRV</sequence>
<dbReference type="PANTHER" id="PTHR22916">
    <property type="entry name" value="GLYCOSYLTRANSFERASE"/>
    <property type="match status" value="1"/>
</dbReference>
<proteinExistence type="predicted"/>
<reference evidence="2 3" key="1">
    <citation type="journal article" date="2019" name="Int. J. Syst. Evol. Microbiol.">
        <title>The Global Catalogue of Microorganisms (GCM) 10K type strain sequencing project: providing services to taxonomists for standard genome sequencing and annotation.</title>
        <authorList>
            <consortium name="The Broad Institute Genomics Platform"/>
            <consortium name="The Broad Institute Genome Sequencing Center for Infectious Disease"/>
            <person name="Wu L."/>
            <person name="Ma J."/>
        </authorList>
    </citation>
    <scope>NUCLEOTIDE SEQUENCE [LARGE SCALE GENOMIC DNA]</scope>
    <source>
        <strain evidence="2 3">JCM 6923</strain>
    </source>
</reference>
<comment type="caution">
    <text evidence="2">The sequence shown here is derived from an EMBL/GenBank/DDBJ whole genome shotgun (WGS) entry which is preliminary data.</text>
</comment>
<dbReference type="CDD" id="cd00761">
    <property type="entry name" value="Glyco_tranf_GTA_type"/>
    <property type="match status" value="1"/>
</dbReference>
<dbReference type="EMBL" id="BAAATL010000023">
    <property type="protein sequence ID" value="GAA2494386.1"/>
    <property type="molecule type" value="Genomic_DNA"/>
</dbReference>
<evidence type="ECO:0000259" key="1">
    <source>
        <dbReference type="Pfam" id="PF00535"/>
    </source>
</evidence>
<protein>
    <submittedName>
        <fullName evidence="2">Glycosyltransferase family A protein</fullName>
    </submittedName>
</protein>
<accession>A0ABN3M4U3</accession>
<dbReference type="Gene3D" id="3.90.550.10">
    <property type="entry name" value="Spore Coat Polysaccharide Biosynthesis Protein SpsA, Chain A"/>
    <property type="match status" value="1"/>
</dbReference>
<dbReference type="PANTHER" id="PTHR22916:SF3">
    <property type="entry name" value="UDP-GLCNAC:BETAGAL BETA-1,3-N-ACETYLGLUCOSAMINYLTRANSFERASE-LIKE PROTEIN 1"/>
    <property type="match status" value="1"/>
</dbReference>
<gene>
    <name evidence="2" type="ORF">GCM10010422_47230</name>
</gene>
<evidence type="ECO:0000313" key="3">
    <source>
        <dbReference type="Proteomes" id="UP001501721"/>
    </source>
</evidence>
<name>A0ABN3M4U3_9ACTN</name>
<dbReference type="InterPro" id="IPR001173">
    <property type="entry name" value="Glyco_trans_2-like"/>
</dbReference>
<keyword evidence="3" id="KW-1185">Reference proteome</keyword>
<dbReference type="InterPro" id="IPR029044">
    <property type="entry name" value="Nucleotide-diphossugar_trans"/>
</dbReference>
<dbReference type="Pfam" id="PF00535">
    <property type="entry name" value="Glycos_transf_2"/>
    <property type="match status" value="1"/>
</dbReference>
<feature type="domain" description="Glycosyltransferase 2-like" evidence="1">
    <location>
        <begin position="70"/>
        <end position="187"/>
    </location>
</feature>